<dbReference type="STRING" id="211114.SAMN04489726_0903"/>
<dbReference type="InterPro" id="IPR002734">
    <property type="entry name" value="RibDG_C"/>
</dbReference>
<dbReference type="GO" id="GO:0008703">
    <property type="term" value="F:5-amino-6-(5-phosphoribosylamino)uracil reductase activity"/>
    <property type="evidence" value="ECO:0007669"/>
    <property type="project" value="InterPro"/>
</dbReference>
<organism evidence="2 3">
    <name type="scientific">Allokutzneria albata</name>
    <name type="common">Kibdelosporangium albatum</name>
    <dbReference type="NCBI Taxonomy" id="211114"/>
    <lineage>
        <taxon>Bacteria</taxon>
        <taxon>Bacillati</taxon>
        <taxon>Actinomycetota</taxon>
        <taxon>Actinomycetes</taxon>
        <taxon>Pseudonocardiales</taxon>
        <taxon>Pseudonocardiaceae</taxon>
        <taxon>Allokutzneria</taxon>
    </lineage>
</organism>
<evidence type="ECO:0000313" key="3">
    <source>
        <dbReference type="Proteomes" id="UP000183376"/>
    </source>
</evidence>
<evidence type="ECO:0000259" key="1">
    <source>
        <dbReference type="Pfam" id="PF01872"/>
    </source>
</evidence>
<dbReference type="Pfam" id="PF01872">
    <property type="entry name" value="RibD_C"/>
    <property type="match status" value="1"/>
</dbReference>
<dbReference type="InterPro" id="IPR050765">
    <property type="entry name" value="Riboflavin_Biosynth_HTPR"/>
</dbReference>
<dbReference type="EMBL" id="LT629701">
    <property type="protein sequence ID" value="SDM30735.1"/>
    <property type="molecule type" value="Genomic_DNA"/>
</dbReference>
<proteinExistence type="predicted"/>
<dbReference type="Gene3D" id="3.40.430.10">
    <property type="entry name" value="Dihydrofolate Reductase, subunit A"/>
    <property type="match status" value="1"/>
</dbReference>
<accession>A0A1G9S7I8</accession>
<dbReference type="InterPro" id="IPR024072">
    <property type="entry name" value="DHFR-like_dom_sf"/>
</dbReference>
<reference evidence="2 3" key="1">
    <citation type="submission" date="2016-10" db="EMBL/GenBank/DDBJ databases">
        <authorList>
            <person name="de Groot N.N."/>
        </authorList>
    </citation>
    <scope>NUCLEOTIDE SEQUENCE [LARGE SCALE GENOMIC DNA]</scope>
    <source>
        <strain evidence="2 3">DSM 44149</strain>
    </source>
</reference>
<dbReference type="eggNOG" id="COG0262">
    <property type="taxonomic scope" value="Bacteria"/>
</dbReference>
<gene>
    <name evidence="2" type="ORF">SAMN04489726_0903</name>
</gene>
<dbReference type="GO" id="GO:0009231">
    <property type="term" value="P:riboflavin biosynthetic process"/>
    <property type="evidence" value="ECO:0007669"/>
    <property type="project" value="InterPro"/>
</dbReference>
<dbReference type="RefSeq" id="WP_030430738.1">
    <property type="nucleotide sequence ID" value="NZ_JOEF01000015.1"/>
</dbReference>
<dbReference type="SUPFAM" id="SSF53597">
    <property type="entry name" value="Dihydrofolate reductase-like"/>
    <property type="match status" value="1"/>
</dbReference>
<dbReference type="PANTHER" id="PTHR38011:SF11">
    <property type="entry name" value="2,5-DIAMINO-6-RIBOSYLAMINO-4(3H)-PYRIMIDINONE 5'-PHOSPHATE REDUCTASE"/>
    <property type="match status" value="1"/>
</dbReference>
<name>A0A1G9S7I8_ALLAB</name>
<dbReference type="OrthoDB" id="8419056at2"/>
<keyword evidence="3" id="KW-1185">Reference proteome</keyword>
<evidence type="ECO:0000313" key="2">
    <source>
        <dbReference type="EMBL" id="SDM30735.1"/>
    </source>
</evidence>
<feature type="domain" description="Bacterial bifunctional deaminase-reductase C-terminal" evidence="1">
    <location>
        <begin position="2"/>
        <end position="180"/>
    </location>
</feature>
<dbReference type="Proteomes" id="UP000183376">
    <property type="component" value="Chromosome I"/>
</dbReference>
<protein>
    <submittedName>
        <fullName evidence="2">Dihydrofolate reductase</fullName>
    </submittedName>
</protein>
<dbReference type="PANTHER" id="PTHR38011">
    <property type="entry name" value="DIHYDROFOLATE REDUCTASE FAMILY PROTEIN (AFU_ORTHOLOGUE AFUA_8G06820)"/>
    <property type="match status" value="1"/>
</dbReference>
<sequence length="198" mass="21148">MRKLIVTNLISVDGCHEGPGGNFMAMPLDPGFDAHNLASLRAASTLLLGANTFRLFLDYWPPVAADETAPAVEREISRLNAAVEKVVVSDTLSAEHTGAYRDTTTVVPRDRSRERVAELKRGKGKDILVFGSRTMWNDLFTAGLVDEFHFVLGPGVVGGGTPAFDGGTAVSLRLLGISTYEGSDVVVVRYAVNGTSPV</sequence>
<dbReference type="AlphaFoldDB" id="A0A1G9S7I8"/>